<dbReference type="InterPro" id="IPR002328">
    <property type="entry name" value="ADH_Zn_CS"/>
</dbReference>
<dbReference type="Proteomes" id="UP000034112">
    <property type="component" value="Unassembled WGS sequence"/>
</dbReference>
<proteinExistence type="inferred from homology"/>
<comment type="cofactor">
    <cofactor evidence="1 5">
        <name>Zn(2+)</name>
        <dbReference type="ChEBI" id="CHEBI:29105"/>
    </cofactor>
</comment>
<dbReference type="InterPro" id="IPR020843">
    <property type="entry name" value="ER"/>
</dbReference>
<gene>
    <name evidence="7" type="ORF">THAR02_06456</name>
</gene>
<comment type="caution">
    <text evidence="7">The sequence shown here is derived from an EMBL/GenBank/DDBJ whole genome shotgun (WGS) entry which is preliminary data.</text>
</comment>
<reference evidence="8" key="1">
    <citation type="journal article" date="2015" name="Genome Announc.">
        <title>Draft whole-genome sequence of the biocontrol agent Trichoderma harzianum T6776.</title>
        <authorList>
            <person name="Baroncelli R."/>
            <person name="Piaggeschi G."/>
            <person name="Fiorini L."/>
            <person name="Bertolini E."/>
            <person name="Zapparata A."/>
            <person name="Pe M.E."/>
            <person name="Sarrocco S."/>
            <person name="Vannacci G."/>
        </authorList>
    </citation>
    <scope>NUCLEOTIDE SEQUENCE [LARGE SCALE GENOMIC DNA]</scope>
    <source>
        <strain evidence="8">T6776</strain>
    </source>
</reference>
<keyword evidence="3 5" id="KW-0862">Zinc</keyword>
<dbReference type="SUPFAM" id="SSF50129">
    <property type="entry name" value="GroES-like"/>
    <property type="match status" value="1"/>
</dbReference>
<evidence type="ECO:0000256" key="2">
    <source>
        <dbReference type="ARBA" id="ARBA00022723"/>
    </source>
</evidence>
<protein>
    <recommendedName>
        <fullName evidence="6">Enoyl reductase (ER) domain-containing protein</fullName>
    </recommendedName>
</protein>
<evidence type="ECO:0000259" key="6">
    <source>
        <dbReference type="SMART" id="SM00829"/>
    </source>
</evidence>
<keyword evidence="2 5" id="KW-0479">Metal-binding</keyword>
<organism evidence="7 8">
    <name type="scientific">Trichoderma harzianum</name>
    <name type="common">Hypocrea lixii</name>
    <dbReference type="NCBI Taxonomy" id="5544"/>
    <lineage>
        <taxon>Eukaryota</taxon>
        <taxon>Fungi</taxon>
        <taxon>Dikarya</taxon>
        <taxon>Ascomycota</taxon>
        <taxon>Pezizomycotina</taxon>
        <taxon>Sordariomycetes</taxon>
        <taxon>Hypocreomycetidae</taxon>
        <taxon>Hypocreales</taxon>
        <taxon>Hypocreaceae</taxon>
        <taxon>Trichoderma</taxon>
    </lineage>
</organism>
<dbReference type="PANTHER" id="PTHR42683">
    <property type="entry name" value="ALDEHYDE REDUCTASE"/>
    <property type="match status" value="1"/>
</dbReference>
<dbReference type="CDD" id="cd05283">
    <property type="entry name" value="CAD1"/>
    <property type="match status" value="1"/>
</dbReference>
<name>A0A0F9XAB2_TRIHA</name>
<dbReference type="InterPro" id="IPR047109">
    <property type="entry name" value="CAD-like"/>
</dbReference>
<comment type="similarity">
    <text evidence="5">Belongs to the zinc-containing alcohol dehydrogenase family.</text>
</comment>
<dbReference type="InterPro" id="IPR013149">
    <property type="entry name" value="ADH-like_C"/>
</dbReference>
<dbReference type="EMBL" id="JOKZ01000195">
    <property type="protein sequence ID" value="KKP01460.1"/>
    <property type="molecule type" value="Genomic_DNA"/>
</dbReference>
<dbReference type="InterPro" id="IPR011032">
    <property type="entry name" value="GroES-like_sf"/>
</dbReference>
<evidence type="ECO:0000256" key="5">
    <source>
        <dbReference type="RuleBase" id="RU361277"/>
    </source>
</evidence>
<evidence type="ECO:0000256" key="4">
    <source>
        <dbReference type="ARBA" id="ARBA00023002"/>
    </source>
</evidence>
<evidence type="ECO:0000313" key="8">
    <source>
        <dbReference type="Proteomes" id="UP000034112"/>
    </source>
</evidence>
<dbReference type="OrthoDB" id="1879366at2759"/>
<accession>A0A0F9XAB2</accession>
<evidence type="ECO:0000313" key="7">
    <source>
        <dbReference type="EMBL" id="KKP01460.1"/>
    </source>
</evidence>
<dbReference type="InterPro" id="IPR013154">
    <property type="entry name" value="ADH-like_N"/>
</dbReference>
<dbReference type="SUPFAM" id="SSF51735">
    <property type="entry name" value="NAD(P)-binding Rossmann-fold domains"/>
    <property type="match status" value="1"/>
</dbReference>
<dbReference type="OMA" id="FARNEHK"/>
<dbReference type="InterPro" id="IPR029752">
    <property type="entry name" value="D-isomer_DH_CS1"/>
</dbReference>
<sequence length="331" mass="36009">MVEFKVVKGSPDGTLVDATSSREVKSDEVVIDVTHSGVCFTDYHYRQADMVLGHEGSGIVRQIGSGVTRFQVGDRIGWGYQHNSCGHCKQCLTGRETFCAEREMFGLANFDQGSFASAAVWKEDFIYKIPDNISSRHAGPLMCGGSTVFNALKLNGIRPTDRVGVIGVGGLGHLAIQFASKMGCQVVVFSSTEQKRVEAMAFGASEFYVTKDVEKLEISAPIDHLLVTSNAQPDWNLFLLIMAPEGTIYPITVSFDNVSVPAMGLIMGGLRIQGNMIATRQIHREMLEFAARHNIAPVVEEFPLTAAGATEALQKLLDGGMRYRGVLVAQK</sequence>
<dbReference type="SMART" id="SM00829">
    <property type="entry name" value="PKS_ER"/>
    <property type="match status" value="1"/>
</dbReference>
<dbReference type="PROSITE" id="PS00059">
    <property type="entry name" value="ADH_ZINC"/>
    <property type="match status" value="1"/>
</dbReference>
<dbReference type="Pfam" id="PF08240">
    <property type="entry name" value="ADH_N"/>
    <property type="match status" value="1"/>
</dbReference>
<dbReference type="GO" id="GO:0016616">
    <property type="term" value="F:oxidoreductase activity, acting on the CH-OH group of donors, NAD or NADP as acceptor"/>
    <property type="evidence" value="ECO:0007669"/>
    <property type="project" value="InterPro"/>
</dbReference>
<evidence type="ECO:0000256" key="3">
    <source>
        <dbReference type="ARBA" id="ARBA00022833"/>
    </source>
</evidence>
<dbReference type="InterPro" id="IPR036291">
    <property type="entry name" value="NAD(P)-bd_dom_sf"/>
</dbReference>
<dbReference type="Gene3D" id="3.40.50.720">
    <property type="entry name" value="NAD(P)-binding Rossmann-like Domain"/>
    <property type="match status" value="1"/>
</dbReference>
<evidence type="ECO:0000256" key="1">
    <source>
        <dbReference type="ARBA" id="ARBA00001947"/>
    </source>
</evidence>
<dbReference type="PROSITE" id="PS00065">
    <property type="entry name" value="D_2_HYDROXYACID_DH_1"/>
    <property type="match status" value="1"/>
</dbReference>
<feature type="domain" description="Enoyl reductase (ER)" evidence="6">
    <location>
        <begin position="9"/>
        <end position="327"/>
    </location>
</feature>
<keyword evidence="4" id="KW-0560">Oxidoreductase</keyword>
<dbReference type="FunFam" id="3.40.50.720:FF:000022">
    <property type="entry name" value="Cinnamyl alcohol dehydrogenase"/>
    <property type="match status" value="1"/>
</dbReference>
<dbReference type="Pfam" id="PF00107">
    <property type="entry name" value="ADH_zinc_N"/>
    <property type="match status" value="1"/>
</dbReference>
<dbReference type="GO" id="GO:0008270">
    <property type="term" value="F:zinc ion binding"/>
    <property type="evidence" value="ECO:0007669"/>
    <property type="project" value="InterPro"/>
</dbReference>
<dbReference type="Gene3D" id="3.90.180.10">
    <property type="entry name" value="Medium-chain alcohol dehydrogenases, catalytic domain"/>
    <property type="match status" value="1"/>
</dbReference>
<dbReference type="AlphaFoldDB" id="A0A0F9XAB2"/>